<dbReference type="AlphaFoldDB" id="X1TN60"/>
<dbReference type="GO" id="GO:0016491">
    <property type="term" value="F:oxidoreductase activity"/>
    <property type="evidence" value="ECO:0007669"/>
    <property type="project" value="UniProtKB-KW"/>
</dbReference>
<dbReference type="InterPro" id="IPR013149">
    <property type="entry name" value="ADH-like_C"/>
</dbReference>
<sequence length="242" mass="26151">NLCKDVMVFGCNLDGALAEYMKIPAQAIQRGALVKIPDELSDEEAVLIEPFSCCLHGISRANVEPGDTVVVIGAGPIGLAHLTLLKISGSGKVIVSDIVNKRLERAKKFGVDVTVNSKEGNLPSKVKELTKGKGADSVIVAAPSKEAVEEGLKIVRRGGRIVIFGGCPANTLIQTDPNLIHYSEITVTGSIDSTIDDFRRTVQLISRVNLKPFITHRFPLEEVHQAMQVMKDKKGLKVILTF</sequence>
<proteinExistence type="predicted"/>
<dbReference type="PANTHER" id="PTHR43401">
    <property type="entry name" value="L-THREONINE 3-DEHYDROGENASE"/>
    <property type="match status" value="1"/>
</dbReference>
<dbReference type="EMBL" id="BARW01027868">
    <property type="protein sequence ID" value="GAJ06699.1"/>
    <property type="molecule type" value="Genomic_DNA"/>
</dbReference>
<dbReference type="InterPro" id="IPR011032">
    <property type="entry name" value="GroES-like_sf"/>
</dbReference>
<dbReference type="SUPFAM" id="SSF51735">
    <property type="entry name" value="NAD(P)-binding Rossmann-fold domains"/>
    <property type="match status" value="1"/>
</dbReference>
<organism evidence="3">
    <name type="scientific">marine sediment metagenome</name>
    <dbReference type="NCBI Taxonomy" id="412755"/>
    <lineage>
        <taxon>unclassified sequences</taxon>
        <taxon>metagenomes</taxon>
        <taxon>ecological metagenomes</taxon>
    </lineage>
</organism>
<dbReference type="Gene3D" id="3.40.50.720">
    <property type="entry name" value="NAD(P)-binding Rossmann-like Domain"/>
    <property type="match status" value="1"/>
</dbReference>
<name>X1TN60_9ZZZZ</name>
<gene>
    <name evidence="3" type="ORF">S12H4_45127</name>
</gene>
<dbReference type="PANTHER" id="PTHR43401:SF2">
    <property type="entry name" value="L-THREONINE 3-DEHYDROGENASE"/>
    <property type="match status" value="1"/>
</dbReference>
<reference evidence="3" key="1">
    <citation type="journal article" date="2014" name="Front. Microbiol.">
        <title>High frequency of phylogenetically diverse reductive dehalogenase-homologous genes in deep subseafloor sedimentary metagenomes.</title>
        <authorList>
            <person name="Kawai M."/>
            <person name="Futagami T."/>
            <person name="Toyoda A."/>
            <person name="Takaki Y."/>
            <person name="Nishi S."/>
            <person name="Hori S."/>
            <person name="Arai W."/>
            <person name="Tsubouchi T."/>
            <person name="Morono Y."/>
            <person name="Uchiyama I."/>
            <person name="Ito T."/>
            <person name="Fujiyama A."/>
            <person name="Inagaki F."/>
            <person name="Takami H."/>
        </authorList>
    </citation>
    <scope>NUCLEOTIDE SEQUENCE</scope>
    <source>
        <strain evidence="3">Expedition CK06-06</strain>
    </source>
</reference>
<keyword evidence="1" id="KW-0560">Oxidoreductase</keyword>
<comment type="caution">
    <text evidence="3">The sequence shown here is derived from an EMBL/GenBank/DDBJ whole genome shotgun (WGS) entry which is preliminary data.</text>
</comment>
<evidence type="ECO:0000256" key="1">
    <source>
        <dbReference type="ARBA" id="ARBA00023002"/>
    </source>
</evidence>
<dbReference type="SUPFAM" id="SSF50129">
    <property type="entry name" value="GroES-like"/>
    <property type="match status" value="1"/>
</dbReference>
<evidence type="ECO:0000313" key="3">
    <source>
        <dbReference type="EMBL" id="GAJ06699.1"/>
    </source>
</evidence>
<accession>X1TN60</accession>
<dbReference type="InterPro" id="IPR050129">
    <property type="entry name" value="Zn_alcohol_dh"/>
</dbReference>
<dbReference type="InterPro" id="IPR036291">
    <property type="entry name" value="NAD(P)-bd_dom_sf"/>
</dbReference>
<protein>
    <recommendedName>
        <fullName evidence="2">Alcohol dehydrogenase-like C-terminal domain-containing protein</fullName>
    </recommendedName>
</protein>
<evidence type="ECO:0000259" key="2">
    <source>
        <dbReference type="Pfam" id="PF00107"/>
    </source>
</evidence>
<dbReference type="Pfam" id="PF00107">
    <property type="entry name" value="ADH_zinc_N"/>
    <property type="match status" value="1"/>
</dbReference>
<dbReference type="Gene3D" id="3.90.180.10">
    <property type="entry name" value="Medium-chain alcohol dehydrogenases, catalytic domain"/>
    <property type="match status" value="1"/>
</dbReference>
<feature type="non-terminal residue" evidence="3">
    <location>
        <position position="1"/>
    </location>
</feature>
<feature type="domain" description="Alcohol dehydrogenase-like C-terminal" evidence="2">
    <location>
        <begin position="76"/>
        <end position="206"/>
    </location>
</feature>